<dbReference type="EMBL" id="BARS01026514">
    <property type="protein sequence ID" value="GAG01515.1"/>
    <property type="molecule type" value="Genomic_DNA"/>
</dbReference>
<protein>
    <submittedName>
        <fullName evidence="2">Uncharacterized protein</fullName>
    </submittedName>
</protein>
<feature type="region of interest" description="Disordered" evidence="1">
    <location>
        <begin position="1"/>
        <end position="20"/>
    </location>
</feature>
<proteinExistence type="predicted"/>
<feature type="compositionally biased region" description="Basic and acidic residues" evidence="1">
    <location>
        <begin position="11"/>
        <end position="20"/>
    </location>
</feature>
<evidence type="ECO:0000256" key="1">
    <source>
        <dbReference type="SAM" id="MobiDB-lite"/>
    </source>
</evidence>
<name>X0U7J9_9ZZZZ</name>
<feature type="region of interest" description="Disordered" evidence="1">
    <location>
        <begin position="26"/>
        <end position="50"/>
    </location>
</feature>
<organism evidence="2">
    <name type="scientific">marine sediment metagenome</name>
    <dbReference type="NCBI Taxonomy" id="412755"/>
    <lineage>
        <taxon>unclassified sequences</taxon>
        <taxon>metagenomes</taxon>
        <taxon>ecological metagenomes</taxon>
    </lineage>
</organism>
<reference evidence="2" key="1">
    <citation type="journal article" date="2014" name="Front. Microbiol.">
        <title>High frequency of phylogenetically diverse reductive dehalogenase-homologous genes in deep subseafloor sedimentary metagenomes.</title>
        <authorList>
            <person name="Kawai M."/>
            <person name="Futagami T."/>
            <person name="Toyoda A."/>
            <person name="Takaki Y."/>
            <person name="Nishi S."/>
            <person name="Hori S."/>
            <person name="Arai W."/>
            <person name="Tsubouchi T."/>
            <person name="Morono Y."/>
            <person name="Uchiyama I."/>
            <person name="Ito T."/>
            <person name="Fujiyama A."/>
            <person name="Inagaki F."/>
            <person name="Takami H."/>
        </authorList>
    </citation>
    <scope>NUCLEOTIDE SEQUENCE</scope>
    <source>
        <strain evidence="2">Expedition CK06-06</strain>
    </source>
</reference>
<dbReference type="AlphaFoldDB" id="X0U7J9"/>
<feature type="non-terminal residue" evidence="2">
    <location>
        <position position="50"/>
    </location>
</feature>
<gene>
    <name evidence="2" type="ORF">S01H1_41776</name>
</gene>
<sequence length="50" mass="5803">MATPNLNTVTEEEKKDTARFEELKAKTDRNEAENKEFGEVKERYAGRAEK</sequence>
<evidence type="ECO:0000313" key="2">
    <source>
        <dbReference type="EMBL" id="GAG01515.1"/>
    </source>
</evidence>
<accession>X0U7J9</accession>
<comment type="caution">
    <text evidence="2">The sequence shown here is derived from an EMBL/GenBank/DDBJ whole genome shotgun (WGS) entry which is preliminary data.</text>
</comment>